<dbReference type="InterPro" id="IPR050098">
    <property type="entry name" value="TFPI/VKTCI-like"/>
</dbReference>
<accession>A0A224Y875</accession>
<keyword evidence="1" id="KW-0646">Protease inhibitor</keyword>
<dbReference type="PANTHER" id="PTHR10083:SF328">
    <property type="entry name" value="TISSUE FACTOR PATHWAY INHIBITOR"/>
    <property type="match status" value="1"/>
</dbReference>
<dbReference type="InterPro" id="IPR020901">
    <property type="entry name" value="Prtase_inh_Kunz-CS"/>
</dbReference>
<dbReference type="SUPFAM" id="SSF57362">
    <property type="entry name" value="BPTI-like"/>
    <property type="match status" value="1"/>
</dbReference>
<evidence type="ECO:0000256" key="2">
    <source>
        <dbReference type="ARBA" id="ARBA00022900"/>
    </source>
</evidence>
<dbReference type="CDD" id="cd00109">
    <property type="entry name" value="Kunitz-type"/>
    <property type="match status" value="1"/>
</dbReference>
<dbReference type="GO" id="GO:0005615">
    <property type="term" value="C:extracellular space"/>
    <property type="evidence" value="ECO:0007669"/>
    <property type="project" value="TreeGrafter"/>
</dbReference>
<keyword evidence="2" id="KW-0722">Serine protease inhibitor</keyword>
<evidence type="ECO:0000256" key="3">
    <source>
        <dbReference type="ARBA" id="ARBA00023157"/>
    </source>
</evidence>
<evidence type="ECO:0000259" key="5">
    <source>
        <dbReference type="PROSITE" id="PS50279"/>
    </source>
</evidence>
<dbReference type="PANTHER" id="PTHR10083">
    <property type="entry name" value="KUNITZ-TYPE PROTEASE INHIBITOR-RELATED"/>
    <property type="match status" value="1"/>
</dbReference>
<keyword evidence="4" id="KW-0732">Signal</keyword>
<sequence length="107" mass="12516">MHWFLLILILSFIGTFAEVSFKLVPWNGLQEEEPKLKGKRCTPPPDEGVCRAYMPRWYYDASRNVCSTFIYGGCGGNRNNFQSETDCQRRCMFKIRKNKTRPILSKQ</sequence>
<dbReference type="AlphaFoldDB" id="A0A224Y875"/>
<dbReference type="FunFam" id="4.10.410.10:FF:000004">
    <property type="entry name" value="Tissue factor pathway inhibitor"/>
    <property type="match status" value="1"/>
</dbReference>
<dbReference type="Pfam" id="PF00014">
    <property type="entry name" value="Kunitz_BPTI"/>
    <property type="match status" value="1"/>
</dbReference>
<proteinExistence type="predicted"/>
<keyword evidence="3" id="KW-1015">Disulfide bond</keyword>
<name>A0A224Y875_9ACAR</name>
<dbReference type="PROSITE" id="PS00280">
    <property type="entry name" value="BPTI_KUNITZ_1"/>
    <property type="match status" value="1"/>
</dbReference>
<feature type="chain" id="PRO_5012510880" evidence="4">
    <location>
        <begin position="18"/>
        <end position="107"/>
    </location>
</feature>
<dbReference type="PROSITE" id="PS50279">
    <property type="entry name" value="BPTI_KUNITZ_2"/>
    <property type="match status" value="1"/>
</dbReference>
<reference evidence="6" key="1">
    <citation type="journal article" date="2017" name="Parasit. Vectors">
        <title>Sialotranscriptomics of Rhipicephalus zambeziensis reveals intricate expression profiles of secretory proteins and suggests tight temporal transcriptional regulation during blood-feeding.</title>
        <authorList>
            <person name="de Castro M.H."/>
            <person name="de Klerk D."/>
            <person name="Pienaar R."/>
            <person name="Rees D.J.G."/>
            <person name="Mans B.J."/>
        </authorList>
    </citation>
    <scope>NUCLEOTIDE SEQUENCE</scope>
    <source>
        <tissue evidence="6">Salivary glands</tissue>
    </source>
</reference>
<dbReference type="SMART" id="SM00131">
    <property type="entry name" value="KU"/>
    <property type="match status" value="1"/>
</dbReference>
<evidence type="ECO:0000313" key="6">
    <source>
        <dbReference type="EMBL" id="MAA11719.1"/>
    </source>
</evidence>
<dbReference type="EMBL" id="GFPF01000573">
    <property type="protein sequence ID" value="MAA11719.1"/>
    <property type="molecule type" value="Transcribed_RNA"/>
</dbReference>
<evidence type="ECO:0000256" key="1">
    <source>
        <dbReference type="ARBA" id="ARBA00022690"/>
    </source>
</evidence>
<feature type="signal peptide" evidence="4">
    <location>
        <begin position="1"/>
        <end position="17"/>
    </location>
</feature>
<evidence type="ECO:0000256" key="4">
    <source>
        <dbReference type="SAM" id="SignalP"/>
    </source>
</evidence>
<dbReference type="InterPro" id="IPR036880">
    <property type="entry name" value="Kunitz_BPTI_sf"/>
</dbReference>
<protein>
    <submittedName>
        <fullName evidence="6">Pancreatic trypsin inhibitor</fullName>
    </submittedName>
</protein>
<dbReference type="GO" id="GO:0004867">
    <property type="term" value="F:serine-type endopeptidase inhibitor activity"/>
    <property type="evidence" value="ECO:0007669"/>
    <property type="project" value="UniProtKB-KW"/>
</dbReference>
<dbReference type="PRINTS" id="PR00759">
    <property type="entry name" value="BASICPTASE"/>
</dbReference>
<dbReference type="InterPro" id="IPR002223">
    <property type="entry name" value="Kunitz_BPTI"/>
</dbReference>
<dbReference type="Gene3D" id="4.10.410.10">
    <property type="entry name" value="Pancreatic trypsin inhibitor Kunitz domain"/>
    <property type="match status" value="1"/>
</dbReference>
<organism evidence="6">
    <name type="scientific">Rhipicephalus zambeziensis</name>
    <dbReference type="NCBI Taxonomy" id="60191"/>
    <lineage>
        <taxon>Eukaryota</taxon>
        <taxon>Metazoa</taxon>
        <taxon>Ecdysozoa</taxon>
        <taxon>Arthropoda</taxon>
        <taxon>Chelicerata</taxon>
        <taxon>Arachnida</taxon>
        <taxon>Acari</taxon>
        <taxon>Parasitiformes</taxon>
        <taxon>Ixodida</taxon>
        <taxon>Ixodoidea</taxon>
        <taxon>Ixodidae</taxon>
        <taxon>Rhipicephalinae</taxon>
        <taxon>Rhipicephalus</taxon>
        <taxon>Rhipicephalus</taxon>
    </lineage>
</organism>
<feature type="domain" description="BPTI/Kunitz inhibitor" evidence="5">
    <location>
        <begin position="41"/>
        <end position="91"/>
    </location>
</feature>